<comment type="caution">
    <text evidence="1">The sequence shown here is derived from an EMBL/GenBank/DDBJ whole genome shotgun (WGS) entry which is preliminary data.</text>
</comment>
<gene>
    <name evidence="1" type="ORF">LCGC14_0952830</name>
</gene>
<sequence>MAEYCKDCIYYVERESSEPYTFCNDPTKVIMMPYNQGPFHGPTETLPLNKCSNWRDVPK</sequence>
<accession>A0A0F9P2T3</accession>
<proteinExistence type="predicted"/>
<reference evidence="1" key="1">
    <citation type="journal article" date="2015" name="Nature">
        <title>Complex archaea that bridge the gap between prokaryotes and eukaryotes.</title>
        <authorList>
            <person name="Spang A."/>
            <person name="Saw J.H."/>
            <person name="Jorgensen S.L."/>
            <person name="Zaremba-Niedzwiedzka K."/>
            <person name="Martijn J."/>
            <person name="Lind A.E."/>
            <person name="van Eijk R."/>
            <person name="Schleper C."/>
            <person name="Guy L."/>
            <person name="Ettema T.J."/>
        </authorList>
    </citation>
    <scope>NUCLEOTIDE SEQUENCE</scope>
</reference>
<protein>
    <submittedName>
        <fullName evidence="1">Uncharacterized protein</fullName>
    </submittedName>
</protein>
<name>A0A0F9P2T3_9ZZZZ</name>
<organism evidence="1">
    <name type="scientific">marine sediment metagenome</name>
    <dbReference type="NCBI Taxonomy" id="412755"/>
    <lineage>
        <taxon>unclassified sequences</taxon>
        <taxon>metagenomes</taxon>
        <taxon>ecological metagenomes</taxon>
    </lineage>
</organism>
<dbReference type="AlphaFoldDB" id="A0A0F9P2T3"/>
<evidence type="ECO:0000313" key="1">
    <source>
        <dbReference type="EMBL" id="KKN18722.1"/>
    </source>
</evidence>
<dbReference type="EMBL" id="LAZR01003401">
    <property type="protein sequence ID" value="KKN18722.1"/>
    <property type="molecule type" value="Genomic_DNA"/>
</dbReference>